<dbReference type="GO" id="GO:0022857">
    <property type="term" value="F:transmembrane transporter activity"/>
    <property type="evidence" value="ECO:0007669"/>
    <property type="project" value="InterPro"/>
</dbReference>
<feature type="transmembrane region" description="Helical" evidence="6">
    <location>
        <begin position="387"/>
        <end position="410"/>
    </location>
</feature>
<proteinExistence type="predicted"/>
<feature type="transmembrane region" description="Helical" evidence="6">
    <location>
        <begin position="163"/>
        <end position="183"/>
    </location>
</feature>
<dbReference type="Pfam" id="PF07690">
    <property type="entry name" value="MFS_1"/>
    <property type="match status" value="1"/>
</dbReference>
<reference evidence="8" key="2">
    <citation type="submission" date="2013-12" db="EMBL/GenBank/DDBJ databases">
        <title>Evolution of pathogenesis and genome organization in the Tremellales.</title>
        <authorList>
            <person name="Cuomo C."/>
            <person name="Litvintseva A."/>
            <person name="Heitman J."/>
            <person name="Chen Y."/>
            <person name="Sun S."/>
            <person name="Springer D."/>
            <person name="Dromer F."/>
            <person name="Young S."/>
            <person name="Zeng Q."/>
            <person name="Chapman S."/>
            <person name="Gujja S."/>
            <person name="Saif S."/>
            <person name="Birren B."/>
        </authorList>
    </citation>
    <scope>NUCLEOTIDE SEQUENCE [LARGE SCALE GENOMIC DNA]</scope>
    <source>
        <strain evidence="8">CBS 10435</strain>
    </source>
</reference>
<feature type="transmembrane region" description="Helical" evidence="6">
    <location>
        <begin position="195"/>
        <end position="214"/>
    </location>
</feature>
<keyword evidence="8" id="KW-1185">Reference proteome</keyword>
<dbReference type="SUPFAM" id="SSF103473">
    <property type="entry name" value="MFS general substrate transporter"/>
    <property type="match status" value="1"/>
</dbReference>
<evidence type="ECO:0000313" key="8">
    <source>
        <dbReference type="Proteomes" id="UP000092583"/>
    </source>
</evidence>
<evidence type="ECO:0000256" key="4">
    <source>
        <dbReference type="ARBA" id="ARBA00022989"/>
    </source>
</evidence>
<dbReference type="Proteomes" id="UP000092583">
    <property type="component" value="Unassembled WGS sequence"/>
</dbReference>
<feature type="transmembrane region" description="Helical" evidence="6">
    <location>
        <begin position="454"/>
        <end position="474"/>
    </location>
</feature>
<feature type="transmembrane region" description="Helical" evidence="6">
    <location>
        <begin position="296"/>
        <end position="320"/>
    </location>
</feature>
<keyword evidence="4 6" id="KW-1133">Transmembrane helix</keyword>
<dbReference type="EMBL" id="KI669459">
    <property type="protein sequence ID" value="OCF62258.1"/>
    <property type="molecule type" value="Genomic_DNA"/>
</dbReference>
<dbReference type="InterPro" id="IPR036259">
    <property type="entry name" value="MFS_trans_sf"/>
</dbReference>
<dbReference type="InterPro" id="IPR011701">
    <property type="entry name" value="MFS"/>
</dbReference>
<gene>
    <name evidence="7" type="ORF">L486_01926</name>
</gene>
<feature type="transmembrane region" description="Helical" evidence="6">
    <location>
        <begin position="138"/>
        <end position="157"/>
    </location>
</feature>
<feature type="transmembrane region" description="Helical" evidence="6">
    <location>
        <begin position="332"/>
        <end position="356"/>
    </location>
</feature>
<keyword evidence="5 6" id="KW-0472">Membrane</keyword>
<name>A0A1B9J399_9TREE</name>
<keyword evidence="3 6" id="KW-0812">Transmembrane</keyword>
<evidence type="ECO:0000256" key="6">
    <source>
        <dbReference type="SAM" id="Phobius"/>
    </source>
</evidence>
<evidence type="ECO:0000313" key="7">
    <source>
        <dbReference type="EMBL" id="OCF62258.1"/>
    </source>
</evidence>
<keyword evidence="2" id="KW-0813">Transport</keyword>
<feature type="transmembrane region" description="Helical" evidence="6">
    <location>
        <begin position="234"/>
        <end position="258"/>
    </location>
</feature>
<comment type="subcellular location">
    <subcellularLocation>
        <location evidence="1">Membrane</location>
        <topology evidence="1">Multi-pass membrane protein</topology>
    </subcellularLocation>
</comment>
<evidence type="ECO:0008006" key="9">
    <source>
        <dbReference type="Google" id="ProtNLM"/>
    </source>
</evidence>
<evidence type="ECO:0000256" key="1">
    <source>
        <dbReference type="ARBA" id="ARBA00004141"/>
    </source>
</evidence>
<feature type="transmembrane region" description="Helical" evidence="6">
    <location>
        <begin position="108"/>
        <end position="126"/>
    </location>
</feature>
<sequence length="520" mass="58145">MSYPTEKHLSEKHLSEKDATVTSVIPEDQVAHLKGENAAVEDVILAEQSYTEEEYKKLRWRFDLILMPIMMLTYGLQFADKVSLSSGVVFGLKTDTKLKGDEYSLLTVYFYCAYLAGQIPMSYIFQKLPIGRALGGTVILWGIVVIGLGLCNNYLQLSMCRVLLGWMECAVTPGFLLIVASWYKRSEATLRSCMYFAMNTFLGGCFNVIIYAIAKKAAADGGIAGWRAINFFLGSLTVFAGILVFIFIGIPSDVWWLNKEQKKMAHSRIVSNGTGDAGRHAWTWSQVKECFRDPQYYFIILFNLTATIPNGVLTTFTALVYTGFGFTALQSILYQLPSSAIGFCVIISSAVTVTFFPKMRFPLAITWTLLEMIVFLYVGLAKTASKWQLWGAFSFSSVISCATFLVWAILPLNTAGRTKKSFTGASALIAYCTGNMIGSQTMRASDAPRYLKGLTGNAIVMAINALILLSWWIYLQRENKKRDQAYEASGLTMEEREYQNKVAGETDVTDRQNPHFRYLC</sequence>
<dbReference type="AlphaFoldDB" id="A0A1B9J399"/>
<feature type="transmembrane region" description="Helical" evidence="6">
    <location>
        <begin position="363"/>
        <end position="381"/>
    </location>
</feature>
<dbReference type="OrthoDB" id="6730379at2759"/>
<protein>
    <recommendedName>
        <fullName evidence="9">Major facilitator superfamily (MFS) profile domain-containing protein</fullName>
    </recommendedName>
</protein>
<dbReference type="PANTHER" id="PTHR43791:SF7">
    <property type="entry name" value="MAJOR FACILITATOR SUPERFAMILY (MFS) PROFILE DOMAIN-CONTAINING PROTEIN"/>
    <property type="match status" value="1"/>
</dbReference>
<dbReference type="GO" id="GO:0016020">
    <property type="term" value="C:membrane"/>
    <property type="evidence" value="ECO:0007669"/>
    <property type="project" value="UniProtKB-SubCell"/>
</dbReference>
<reference evidence="7 8" key="1">
    <citation type="submission" date="2013-07" db="EMBL/GenBank/DDBJ databases">
        <title>The Genome Sequence of Kwoniella mangroviensis CBS10435.</title>
        <authorList>
            <consortium name="The Broad Institute Genome Sequencing Platform"/>
            <person name="Cuomo C."/>
            <person name="Litvintseva A."/>
            <person name="Chen Y."/>
            <person name="Heitman J."/>
            <person name="Sun S."/>
            <person name="Springer D."/>
            <person name="Dromer F."/>
            <person name="Young S.K."/>
            <person name="Zeng Q."/>
            <person name="Gargeya S."/>
            <person name="Fitzgerald M."/>
            <person name="Abouelleil A."/>
            <person name="Alvarado L."/>
            <person name="Berlin A.M."/>
            <person name="Chapman S.B."/>
            <person name="Dewar J."/>
            <person name="Goldberg J."/>
            <person name="Griggs A."/>
            <person name="Gujja S."/>
            <person name="Hansen M."/>
            <person name="Howarth C."/>
            <person name="Imamovic A."/>
            <person name="Larimer J."/>
            <person name="McCowan C."/>
            <person name="Murphy C."/>
            <person name="Pearson M."/>
            <person name="Priest M."/>
            <person name="Roberts A."/>
            <person name="Saif S."/>
            <person name="Shea T."/>
            <person name="Sykes S."/>
            <person name="Wortman J."/>
            <person name="Nusbaum C."/>
            <person name="Birren B."/>
        </authorList>
    </citation>
    <scope>NUCLEOTIDE SEQUENCE [LARGE SCALE GENOMIC DNA]</scope>
    <source>
        <strain evidence="7 8">CBS 10435</strain>
    </source>
</reference>
<accession>A0A1B9J399</accession>
<evidence type="ECO:0000256" key="5">
    <source>
        <dbReference type="ARBA" id="ARBA00023136"/>
    </source>
</evidence>
<feature type="transmembrane region" description="Helical" evidence="6">
    <location>
        <begin position="422"/>
        <end position="442"/>
    </location>
</feature>
<organism evidence="7 8">
    <name type="scientific">Kwoniella mangroviensis CBS 10435</name>
    <dbReference type="NCBI Taxonomy" id="1331196"/>
    <lineage>
        <taxon>Eukaryota</taxon>
        <taxon>Fungi</taxon>
        <taxon>Dikarya</taxon>
        <taxon>Basidiomycota</taxon>
        <taxon>Agaricomycotina</taxon>
        <taxon>Tremellomycetes</taxon>
        <taxon>Tremellales</taxon>
        <taxon>Cryptococcaceae</taxon>
        <taxon>Kwoniella</taxon>
    </lineage>
</organism>
<evidence type="ECO:0000256" key="3">
    <source>
        <dbReference type="ARBA" id="ARBA00022692"/>
    </source>
</evidence>
<feature type="transmembrane region" description="Helical" evidence="6">
    <location>
        <begin position="62"/>
        <end position="79"/>
    </location>
</feature>
<evidence type="ECO:0000256" key="2">
    <source>
        <dbReference type="ARBA" id="ARBA00022448"/>
    </source>
</evidence>
<dbReference type="PANTHER" id="PTHR43791">
    <property type="entry name" value="PERMEASE-RELATED"/>
    <property type="match status" value="1"/>
</dbReference>
<dbReference type="Gene3D" id="1.20.1250.20">
    <property type="entry name" value="MFS general substrate transporter like domains"/>
    <property type="match status" value="1"/>
</dbReference>